<dbReference type="SUPFAM" id="SSF52317">
    <property type="entry name" value="Class I glutamine amidotransferase-like"/>
    <property type="match status" value="1"/>
</dbReference>
<keyword evidence="1" id="KW-0472">Membrane</keyword>
<organism evidence="3 4">
    <name type="scientific">Pelagicoccus enzymogenes</name>
    <dbReference type="NCBI Taxonomy" id="2773457"/>
    <lineage>
        <taxon>Bacteria</taxon>
        <taxon>Pseudomonadati</taxon>
        <taxon>Verrucomicrobiota</taxon>
        <taxon>Opitutia</taxon>
        <taxon>Puniceicoccales</taxon>
        <taxon>Pelagicoccaceae</taxon>
        <taxon>Pelagicoccus</taxon>
    </lineage>
</organism>
<dbReference type="Pfam" id="PF00092">
    <property type="entry name" value="VWA"/>
    <property type="match status" value="1"/>
</dbReference>
<sequence length="839" mass="93140">MEFANLEWLLLLPLGALLAWQFPSLGLYKPWRALCWLLLVAVMVDPQLRLKLKGIDLWVLVDRSDSVREWTEERQSEWESILRESKGEHDRLRLVDFATDARERSASESSFVLEDRNASKLGLALRQALMLRDETRASKVLLLSDGYYTDSLDGLEDALLAAGIPFDYRLSSKRVHSDFQVSRLELPDGVKVNEAFAIDVRLEGGRDETVAYTVYRNEHAIHSGRAQLNEGRRDLRFFDRLERASSVAYSVSIDVEGDQVPGNDRMTRWVKAEGPSRVLLISNFVQDSVAQVLRKGGFEVERTSDFTSLDVRSLSGVSAVVINNVSANELPAGFLKAIDFFVQEQGGGLLMLGGPSSFGSGGYYGSPLEPLIPVSMELKQDHKKLAVAMCVVVDRSGSMSAGVEGMEGMRKIDLANAGVAQAVSMLGRQDAIAYLAVDTEAHVVVPLTDVHSNRPQILDLVRRVDSLGGGIYVYEGLSAGWKELQQSQAGQRHMILFSDASDSEMPGDYKALIEEMVEKKTTISVIALGRPTDSDADLLKDIAQRGGGRIFFNTNAADLPALFTQETVAIARSAFIEDETPTLATAGWMELGAGQVDWLPLVQGYNLSYLQEGATMALASDDDYRAPLVAYWQKGVGRVAAVTFAMGGQHAWRAQAWEEYGDFTQTLGRWLSGGRQQDGVSLESRIEGNHLTLELFYDESRKEFLGQQFPAVKLAEGQEVREVVWQRVEPGRMQLTHALSTNVPVRGAVRLGDRALSMGPFFVGSDEEWRTDLQRIQNLGALSKKTGGKEQVDLSKAWRHPPQLQLMSLRPWLLLALVLAFLADVAITRLGYFRYLWKQ</sequence>
<dbReference type="RefSeq" id="WP_191615976.1">
    <property type="nucleotide sequence ID" value="NZ_JACYFG010000006.1"/>
</dbReference>
<evidence type="ECO:0000313" key="4">
    <source>
        <dbReference type="Proteomes" id="UP000622317"/>
    </source>
</evidence>
<dbReference type="EMBL" id="JACYFG010000006">
    <property type="protein sequence ID" value="MBD5778848.1"/>
    <property type="molecule type" value="Genomic_DNA"/>
</dbReference>
<gene>
    <name evidence="3" type="ORF">IEN85_05045</name>
</gene>
<evidence type="ECO:0000259" key="2">
    <source>
        <dbReference type="PROSITE" id="PS50234"/>
    </source>
</evidence>
<dbReference type="PANTHER" id="PTHR37947:SF2">
    <property type="entry name" value="VON WILLEBRAND FACTOR TYPE A"/>
    <property type="match status" value="1"/>
</dbReference>
<dbReference type="PROSITE" id="PS50234">
    <property type="entry name" value="VWFA"/>
    <property type="match status" value="1"/>
</dbReference>
<name>A0A927F8G4_9BACT</name>
<dbReference type="SUPFAM" id="SSF53300">
    <property type="entry name" value="vWA-like"/>
    <property type="match status" value="2"/>
</dbReference>
<accession>A0A927F8G4</accession>
<protein>
    <submittedName>
        <fullName evidence="3">VWA domain-containing protein</fullName>
    </submittedName>
</protein>
<keyword evidence="1" id="KW-0812">Transmembrane</keyword>
<keyword evidence="4" id="KW-1185">Reference proteome</keyword>
<dbReference type="Gene3D" id="3.40.50.880">
    <property type="match status" value="2"/>
</dbReference>
<dbReference type="PANTHER" id="PTHR37947">
    <property type="entry name" value="BLL2462 PROTEIN"/>
    <property type="match status" value="1"/>
</dbReference>
<comment type="caution">
    <text evidence="3">The sequence shown here is derived from an EMBL/GenBank/DDBJ whole genome shotgun (WGS) entry which is preliminary data.</text>
</comment>
<dbReference type="AlphaFoldDB" id="A0A927F8G4"/>
<proteinExistence type="predicted"/>
<feature type="domain" description="VWFA" evidence="2">
    <location>
        <begin position="388"/>
        <end position="567"/>
    </location>
</feature>
<dbReference type="InterPro" id="IPR029062">
    <property type="entry name" value="Class_I_gatase-like"/>
</dbReference>
<dbReference type="InterPro" id="IPR002035">
    <property type="entry name" value="VWF_A"/>
</dbReference>
<dbReference type="Proteomes" id="UP000622317">
    <property type="component" value="Unassembled WGS sequence"/>
</dbReference>
<evidence type="ECO:0000256" key="1">
    <source>
        <dbReference type="SAM" id="Phobius"/>
    </source>
</evidence>
<reference evidence="3" key="1">
    <citation type="submission" date="2020-09" db="EMBL/GenBank/DDBJ databases">
        <title>Pelagicoccus enzymogenes sp. nov. with an EPS production, isolated from marine sediment.</title>
        <authorList>
            <person name="Feng X."/>
        </authorList>
    </citation>
    <scope>NUCLEOTIDE SEQUENCE</scope>
    <source>
        <strain evidence="3">NFK12</strain>
    </source>
</reference>
<dbReference type="SMART" id="SM00327">
    <property type="entry name" value="VWA"/>
    <property type="match status" value="1"/>
</dbReference>
<evidence type="ECO:0000313" key="3">
    <source>
        <dbReference type="EMBL" id="MBD5778848.1"/>
    </source>
</evidence>
<dbReference type="InterPro" id="IPR036465">
    <property type="entry name" value="vWFA_dom_sf"/>
</dbReference>
<feature type="transmembrane region" description="Helical" evidence="1">
    <location>
        <begin position="812"/>
        <end position="832"/>
    </location>
</feature>
<keyword evidence="1" id="KW-1133">Transmembrane helix</keyword>